<evidence type="ECO:0000313" key="2">
    <source>
        <dbReference type="Proteomes" id="UP000054925"/>
    </source>
</evidence>
<dbReference type="AlphaFoldDB" id="A0A158KE21"/>
<proteinExistence type="predicted"/>
<evidence type="ECO:0000313" key="1">
    <source>
        <dbReference type="EMBL" id="SAL79376.1"/>
    </source>
</evidence>
<dbReference type="Proteomes" id="UP000054925">
    <property type="component" value="Unassembled WGS sequence"/>
</dbReference>
<name>A0A158KE21_9BURK</name>
<sequence>MEKNNPINEGFRRAFESACETFLGRAAGTYTVCTRKTEKEFRECVYEPLVKDSSIGPYTLRAAFPKDEQPDWHNYLRLACGFEITARIVFGKGQASRAWTMLCDAYYYLGKTQSRGMATVGAKRAMARRSSKGGSKRNLPKARVKEHALALVAGRAHEFRSRNHAATSLASEVLAFAKASNIVMFETQMVNNLNRWFKSVEFGRKTLAEVHKPIPEVSYRS</sequence>
<accession>A0A158KE21</accession>
<dbReference type="RefSeq" id="WP_087659274.1">
    <property type="nucleotide sequence ID" value="NZ_FCOL02000049.1"/>
</dbReference>
<organism evidence="1 2">
    <name type="scientific">Caballeronia terrestris</name>
    <dbReference type="NCBI Taxonomy" id="1226301"/>
    <lineage>
        <taxon>Bacteria</taxon>
        <taxon>Pseudomonadati</taxon>
        <taxon>Pseudomonadota</taxon>
        <taxon>Betaproteobacteria</taxon>
        <taxon>Burkholderiales</taxon>
        <taxon>Burkholderiaceae</taxon>
        <taxon>Caballeronia</taxon>
    </lineage>
</organism>
<protein>
    <submittedName>
        <fullName evidence="1">Uncharacterized protein</fullName>
    </submittedName>
</protein>
<keyword evidence="2" id="KW-1185">Reference proteome</keyword>
<reference evidence="1" key="1">
    <citation type="submission" date="2016-01" db="EMBL/GenBank/DDBJ databases">
        <authorList>
            <person name="Peeters C."/>
        </authorList>
    </citation>
    <scope>NUCLEOTIDE SEQUENCE [LARGE SCALE GENOMIC DNA]</scope>
    <source>
        <strain evidence="1">LMG 22937</strain>
    </source>
</reference>
<dbReference type="EMBL" id="FCOL02000049">
    <property type="protein sequence ID" value="SAL79376.1"/>
    <property type="molecule type" value="Genomic_DNA"/>
</dbReference>
<comment type="caution">
    <text evidence="1">The sequence shown here is derived from an EMBL/GenBank/DDBJ whole genome shotgun (WGS) entry which is preliminary data.</text>
</comment>
<gene>
    <name evidence="1" type="ORF">AWB67_05439</name>
</gene>